<sequence>MDELEFRRRVLTEPNVRDVDIMEATRNSESNAKFLDDVLELDKQISDTMNVDVPDDLAERILLNQALEEETKVVRPTFTKRMVSIAASVAFMAGLLAGQINWGNVFVPQAQASLSQTALAYFYGEKDFIASLDESSSVEQINAKLVPFHYQVDRQFPYHVYYLNHCSFGASNAFHAVLKGEYGRVTVFITNQPGTSEDFKDDKMKGMVVPLENSSMIIVAHLGEDVAKIAENIEYILKPM</sequence>
<dbReference type="RefSeq" id="WP_289961717.1">
    <property type="nucleotide sequence ID" value="NZ_JAUEOZ010000001.1"/>
</dbReference>
<gene>
    <name evidence="1" type="ORF">QWJ08_09515</name>
</gene>
<reference evidence="1" key="1">
    <citation type="submission" date="2024-05" db="EMBL/GenBank/DDBJ databases">
        <title>Genome Sequences of Four Agar- Degrading Marine Bacteria.</title>
        <authorList>
            <person name="Phillips E.K."/>
            <person name="Shaffer J.C."/>
            <person name="Henson M.W."/>
            <person name="Temperton B."/>
            <person name="Thrash C.J."/>
            <person name="Martin M.O."/>
        </authorList>
    </citation>
    <scope>NUCLEOTIDE SEQUENCE</scope>
    <source>
        <strain evidence="1">EKP203</strain>
    </source>
</reference>
<evidence type="ECO:0000313" key="2">
    <source>
        <dbReference type="Proteomes" id="UP001169719"/>
    </source>
</evidence>
<evidence type="ECO:0000313" key="1">
    <source>
        <dbReference type="EMBL" id="MDN2481634.1"/>
    </source>
</evidence>
<name>A0ABT7Y0R4_9VIBR</name>
<proteinExistence type="predicted"/>
<protein>
    <submittedName>
        <fullName evidence="1">DUF3379 family protein</fullName>
    </submittedName>
</protein>
<organism evidence="1 2">
    <name type="scientific">Vibrio agarivorans</name>
    <dbReference type="NCBI Taxonomy" id="153622"/>
    <lineage>
        <taxon>Bacteria</taxon>
        <taxon>Pseudomonadati</taxon>
        <taxon>Pseudomonadota</taxon>
        <taxon>Gammaproteobacteria</taxon>
        <taxon>Vibrionales</taxon>
        <taxon>Vibrionaceae</taxon>
        <taxon>Vibrio</taxon>
    </lineage>
</organism>
<dbReference type="InterPro" id="IPR021806">
    <property type="entry name" value="DUF3379"/>
</dbReference>
<dbReference type="Proteomes" id="UP001169719">
    <property type="component" value="Unassembled WGS sequence"/>
</dbReference>
<comment type="caution">
    <text evidence="1">The sequence shown here is derived from an EMBL/GenBank/DDBJ whole genome shotgun (WGS) entry which is preliminary data.</text>
</comment>
<dbReference type="Pfam" id="PF11859">
    <property type="entry name" value="DUF3379"/>
    <property type="match status" value="1"/>
</dbReference>
<accession>A0ABT7Y0R4</accession>
<dbReference type="EMBL" id="JAUEOZ010000001">
    <property type="protein sequence ID" value="MDN2481634.1"/>
    <property type="molecule type" value="Genomic_DNA"/>
</dbReference>
<keyword evidence="2" id="KW-1185">Reference proteome</keyword>